<organism evidence="2 3">
    <name type="scientific">Candidatus Faecivivens stercoravium</name>
    <dbReference type="NCBI Taxonomy" id="2840803"/>
    <lineage>
        <taxon>Bacteria</taxon>
        <taxon>Bacillati</taxon>
        <taxon>Bacillota</taxon>
        <taxon>Clostridia</taxon>
        <taxon>Eubacteriales</taxon>
        <taxon>Oscillospiraceae</taxon>
        <taxon>Oscillospiraceae incertae sedis</taxon>
        <taxon>Candidatus Faecivivens</taxon>
    </lineage>
</organism>
<sequence>MAFTIGSTLLDACVLAVLAREDAYGYRLTQQIRQVVEISESTLYPVLRRLQKDGAVRSYDQPYMGRNRRYYQLTEKGWGMYGEYLREWKEFRGQVDRLMAPGGNLLEERTESYDQS</sequence>
<protein>
    <submittedName>
        <fullName evidence="2">PadR family transcriptional regulator</fullName>
    </submittedName>
</protein>
<dbReference type="PANTHER" id="PTHR33169">
    <property type="entry name" value="PADR-FAMILY TRANSCRIPTIONAL REGULATOR"/>
    <property type="match status" value="1"/>
</dbReference>
<dbReference type="EMBL" id="DVHA01000096">
    <property type="protein sequence ID" value="HIR60502.1"/>
    <property type="molecule type" value="Genomic_DNA"/>
</dbReference>
<dbReference type="InterPro" id="IPR036390">
    <property type="entry name" value="WH_DNA-bd_sf"/>
</dbReference>
<proteinExistence type="predicted"/>
<feature type="domain" description="Transcription regulator PadR N-terminal" evidence="1">
    <location>
        <begin position="14"/>
        <end position="77"/>
    </location>
</feature>
<dbReference type="SUPFAM" id="SSF46785">
    <property type="entry name" value="Winged helix' DNA-binding domain"/>
    <property type="match status" value="1"/>
</dbReference>
<dbReference type="InterPro" id="IPR036388">
    <property type="entry name" value="WH-like_DNA-bd_sf"/>
</dbReference>
<dbReference type="PANTHER" id="PTHR33169:SF14">
    <property type="entry name" value="TRANSCRIPTIONAL REGULATOR RV3488"/>
    <property type="match status" value="1"/>
</dbReference>
<reference evidence="2" key="1">
    <citation type="submission" date="2020-10" db="EMBL/GenBank/DDBJ databases">
        <authorList>
            <person name="Gilroy R."/>
        </authorList>
    </citation>
    <scope>NUCLEOTIDE SEQUENCE</scope>
    <source>
        <strain evidence="2">CHK189-12415</strain>
    </source>
</reference>
<reference evidence="2" key="2">
    <citation type="journal article" date="2021" name="PeerJ">
        <title>Extensive microbial diversity within the chicken gut microbiome revealed by metagenomics and culture.</title>
        <authorList>
            <person name="Gilroy R."/>
            <person name="Ravi A."/>
            <person name="Getino M."/>
            <person name="Pursley I."/>
            <person name="Horton D.L."/>
            <person name="Alikhan N.F."/>
            <person name="Baker D."/>
            <person name="Gharbi K."/>
            <person name="Hall N."/>
            <person name="Watson M."/>
            <person name="Adriaenssens E.M."/>
            <person name="Foster-Nyarko E."/>
            <person name="Jarju S."/>
            <person name="Secka A."/>
            <person name="Antonio M."/>
            <person name="Oren A."/>
            <person name="Chaudhuri R.R."/>
            <person name="La Ragione R."/>
            <person name="Hildebrand F."/>
            <person name="Pallen M.J."/>
        </authorList>
    </citation>
    <scope>NUCLEOTIDE SEQUENCE</scope>
    <source>
        <strain evidence="2">CHK189-12415</strain>
    </source>
</reference>
<dbReference type="AlphaFoldDB" id="A0A9D1J4C6"/>
<dbReference type="InterPro" id="IPR052509">
    <property type="entry name" value="Metal_resp_DNA-bind_regulator"/>
</dbReference>
<gene>
    <name evidence="2" type="ORF">IAB37_02875</name>
</gene>
<evidence type="ECO:0000313" key="2">
    <source>
        <dbReference type="EMBL" id="HIR60502.1"/>
    </source>
</evidence>
<name>A0A9D1J4C6_9FIRM</name>
<dbReference type="Proteomes" id="UP000824241">
    <property type="component" value="Unassembled WGS sequence"/>
</dbReference>
<evidence type="ECO:0000313" key="3">
    <source>
        <dbReference type="Proteomes" id="UP000824241"/>
    </source>
</evidence>
<dbReference type="Pfam" id="PF03551">
    <property type="entry name" value="PadR"/>
    <property type="match status" value="1"/>
</dbReference>
<dbReference type="Gene3D" id="1.10.10.10">
    <property type="entry name" value="Winged helix-like DNA-binding domain superfamily/Winged helix DNA-binding domain"/>
    <property type="match status" value="1"/>
</dbReference>
<dbReference type="InterPro" id="IPR005149">
    <property type="entry name" value="Tscrpt_reg_PadR_N"/>
</dbReference>
<comment type="caution">
    <text evidence="2">The sequence shown here is derived from an EMBL/GenBank/DDBJ whole genome shotgun (WGS) entry which is preliminary data.</text>
</comment>
<evidence type="ECO:0000259" key="1">
    <source>
        <dbReference type="Pfam" id="PF03551"/>
    </source>
</evidence>
<accession>A0A9D1J4C6</accession>